<dbReference type="AlphaFoldDB" id="A0AAD5DRD1"/>
<dbReference type="EMBL" id="JADXDR010000068">
    <property type="protein sequence ID" value="KAI7841043.1"/>
    <property type="molecule type" value="Genomic_DNA"/>
</dbReference>
<feature type="repeat" description="ANK" evidence="3">
    <location>
        <begin position="161"/>
        <end position="193"/>
    </location>
</feature>
<dbReference type="Gene3D" id="1.25.40.20">
    <property type="entry name" value="Ankyrin repeat-containing domain"/>
    <property type="match status" value="1"/>
</dbReference>
<evidence type="ECO:0000256" key="3">
    <source>
        <dbReference type="PROSITE-ProRule" id="PRU00023"/>
    </source>
</evidence>
<evidence type="ECO:0000256" key="2">
    <source>
        <dbReference type="ARBA" id="ARBA00023043"/>
    </source>
</evidence>
<feature type="domain" description="Chromo" evidence="5">
    <location>
        <begin position="73"/>
        <end position="119"/>
    </location>
</feature>
<dbReference type="InterPro" id="IPR016197">
    <property type="entry name" value="Chromo-like_dom_sf"/>
</dbReference>
<protein>
    <recommendedName>
        <fullName evidence="5">Chromo domain-containing protein</fullName>
    </recommendedName>
</protein>
<dbReference type="GO" id="GO:0085020">
    <property type="term" value="P:protein K6-linked ubiquitination"/>
    <property type="evidence" value="ECO:0007669"/>
    <property type="project" value="TreeGrafter"/>
</dbReference>
<keyword evidence="7" id="KW-1185">Reference proteome</keyword>
<name>A0AAD5DRD1_9CHLO</name>
<proteinExistence type="predicted"/>
<dbReference type="InterPro" id="IPR036770">
    <property type="entry name" value="Ankyrin_rpt-contain_sf"/>
</dbReference>
<sequence>MPAAGNRTCAGASTSGRWAAQAPAAGSRRRAQRWASLQTDSQLQQARLGAPAAAGAGQRRRRRGGLAVAAGLFGSGEIVEVKDLKGIRVLKNEDDTPRVEYLVEWKDGSPDTWEPATNLADNLLRDYEQRWWGAVKKGDEEMVNTMMEGGADVLARTVDENRRSAVHFAAAMGKAQLVQRLLAAGGEVDLADKEGYTPLHMAAGYMHTSTIAALLAGGADPEQEDRQGRSPLELVESLRAALPATNPMTVQRRMALENVIQMLTANMFEDVDPAAVLDKRVNEESGHTEWLVKFEDEEEPIWVDAKYVSQEVAEDYESGLEYAQAEAVIGMRQRGTMRKYLIKWSDDYPETWEPEEHVSPDLIRQWEEQQQGSSDASSNGTQAGSNGSQGSAAAGTAAAPAPSMQLQGSAA</sequence>
<dbReference type="InterPro" id="IPR002110">
    <property type="entry name" value="Ankyrin_rpt"/>
</dbReference>
<feature type="compositionally biased region" description="Low complexity" evidence="4">
    <location>
        <begin position="42"/>
        <end position="57"/>
    </location>
</feature>
<keyword evidence="1" id="KW-0677">Repeat</keyword>
<feature type="region of interest" description="Disordered" evidence="4">
    <location>
        <begin position="1"/>
        <end position="61"/>
    </location>
</feature>
<dbReference type="SUPFAM" id="SSF48403">
    <property type="entry name" value="Ankyrin repeat"/>
    <property type="match status" value="1"/>
</dbReference>
<evidence type="ECO:0000313" key="6">
    <source>
        <dbReference type="EMBL" id="KAI7841043.1"/>
    </source>
</evidence>
<keyword evidence="2 3" id="KW-0040">ANK repeat</keyword>
<dbReference type="InterPro" id="IPR000953">
    <property type="entry name" value="Chromo/chromo_shadow_dom"/>
</dbReference>
<feature type="repeat" description="ANK" evidence="3">
    <location>
        <begin position="194"/>
        <end position="226"/>
    </location>
</feature>
<dbReference type="CDD" id="cd00024">
    <property type="entry name" value="CD_CSD"/>
    <property type="match status" value="1"/>
</dbReference>
<dbReference type="PROSITE" id="PS50013">
    <property type="entry name" value="CHROMO_2"/>
    <property type="match status" value="1"/>
</dbReference>
<dbReference type="Pfam" id="PF12796">
    <property type="entry name" value="Ank_2"/>
    <property type="match status" value="1"/>
</dbReference>
<reference evidence="6" key="1">
    <citation type="submission" date="2020-11" db="EMBL/GenBank/DDBJ databases">
        <title>Chlorella ohadii genome sequencing and assembly.</title>
        <authorList>
            <person name="Murik O."/>
            <person name="Treves H."/>
            <person name="Kedem I."/>
            <person name="Shotland Y."/>
            <person name="Kaplan A."/>
        </authorList>
    </citation>
    <scope>NUCLEOTIDE SEQUENCE</scope>
    <source>
        <strain evidence="6">1</strain>
    </source>
</reference>
<dbReference type="SMART" id="SM00298">
    <property type="entry name" value="CHROMO"/>
    <property type="match status" value="2"/>
</dbReference>
<dbReference type="PANTHER" id="PTHR24171:SF8">
    <property type="entry name" value="BRCA1-ASSOCIATED RING DOMAIN PROTEIN 1"/>
    <property type="match status" value="1"/>
</dbReference>
<evidence type="ECO:0000256" key="1">
    <source>
        <dbReference type="ARBA" id="ARBA00022737"/>
    </source>
</evidence>
<dbReference type="SMART" id="SM00248">
    <property type="entry name" value="ANK"/>
    <property type="match status" value="3"/>
</dbReference>
<dbReference type="SUPFAM" id="SSF54160">
    <property type="entry name" value="Chromo domain-like"/>
    <property type="match status" value="2"/>
</dbReference>
<dbReference type="Proteomes" id="UP001205105">
    <property type="component" value="Unassembled WGS sequence"/>
</dbReference>
<evidence type="ECO:0000313" key="7">
    <source>
        <dbReference type="Proteomes" id="UP001205105"/>
    </source>
</evidence>
<dbReference type="Gene3D" id="2.40.50.40">
    <property type="match status" value="3"/>
</dbReference>
<comment type="caution">
    <text evidence="6">The sequence shown here is derived from an EMBL/GenBank/DDBJ whole genome shotgun (WGS) entry which is preliminary data.</text>
</comment>
<dbReference type="PANTHER" id="PTHR24171">
    <property type="entry name" value="ANKYRIN REPEAT DOMAIN-CONTAINING PROTEIN 39-RELATED"/>
    <property type="match status" value="1"/>
</dbReference>
<dbReference type="GO" id="GO:0004842">
    <property type="term" value="F:ubiquitin-protein transferase activity"/>
    <property type="evidence" value="ECO:0007669"/>
    <property type="project" value="TreeGrafter"/>
</dbReference>
<accession>A0AAD5DRD1</accession>
<feature type="compositionally biased region" description="Low complexity" evidence="4">
    <location>
        <begin position="376"/>
        <end position="403"/>
    </location>
</feature>
<dbReference type="PROSITE" id="PS50297">
    <property type="entry name" value="ANK_REP_REGION"/>
    <property type="match status" value="2"/>
</dbReference>
<feature type="region of interest" description="Disordered" evidence="4">
    <location>
        <begin position="364"/>
        <end position="411"/>
    </location>
</feature>
<gene>
    <name evidence="6" type="ORF">COHA_005271</name>
</gene>
<dbReference type="PROSITE" id="PS50088">
    <property type="entry name" value="ANK_REPEAT"/>
    <property type="match status" value="2"/>
</dbReference>
<organism evidence="6 7">
    <name type="scientific">Chlorella ohadii</name>
    <dbReference type="NCBI Taxonomy" id="2649997"/>
    <lineage>
        <taxon>Eukaryota</taxon>
        <taxon>Viridiplantae</taxon>
        <taxon>Chlorophyta</taxon>
        <taxon>core chlorophytes</taxon>
        <taxon>Trebouxiophyceae</taxon>
        <taxon>Chlorellales</taxon>
        <taxon>Chlorellaceae</taxon>
        <taxon>Chlorella clade</taxon>
        <taxon>Chlorella</taxon>
    </lineage>
</organism>
<evidence type="ECO:0000256" key="4">
    <source>
        <dbReference type="SAM" id="MobiDB-lite"/>
    </source>
</evidence>
<evidence type="ECO:0000259" key="5">
    <source>
        <dbReference type="PROSITE" id="PS50013"/>
    </source>
</evidence>